<sequence>MSHFNSRIATLALATALTVGPAVAFAQNDVSTGADANMKSIADVVQMLESQDYTQIDEIDRDMDRYDVEATDPAGQRVELTIDANSGEILRSERDDD</sequence>
<evidence type="ECO:0000313" key="3">
    <source>
        <dbReference type="EMBL" id="ERJ20831.1"/>
    </source>
</evidence>
<dbReference type="STRING" id="1033802.SSPSH_000173"/>
<name>U2EB04_9GAMM</name>
<dbReference type="EMBL" id="AFNV02000001">
    <property type="protein sequence ID" value="ERJ20831.1"/>
    <property type="molecule type" value="Genomic_DNA"/>
</dbReference>
<proteinExistence type="predicted"/>
<dbReference type="InterPro" id="IPR025711">
    <property type="entry name" value="PepSY"/>
</dbReference>
<feature type="chain" id="PRO_5004625701" evidence="1">
    <location>
        <begin position="27"/>
        <end position="97"/>
    </location>
</feature>
<comment type="caution">
    <text evidence="3">The sequence shown here is derived from an EMBL/GenBank/DDBJ whole genome shotgun (WGS) entry which is preliminary data.</text>
</comment>
<dbReference type="eggNOG" id="COG5591">
    <property type="taxonomic scope" value="Bacteria"/>
</dbReference>
<reference evidence="3 4" key="1">
    <citation type="journal article" date="2011" name="J. Bacteriol.">
        <title>Genome sequence of Salinisphaera shabanensis, a gammaproteobacterium from the harsh, variable environment of the brine-seawater interface of the Shaban Deep in the Red Sea.</title>
        <authorList>
            <person name="Antunes A."/>
            <person name="Alam I."/>
            <person name="Bajic V.B."/>
            <person name="Stingl U."/>
        </authorList>
    </citation>
    <scope>NUCLEOTIDE SEQUENCE [LARGE SCALE GENOMIC DNA]</scope>
    <source>
        <strain evidence="3 4">E1L3A</strain>
    </source>
</reference>
<keyword evidence="1" id="KW-0732">Signal</keyword>
<evidence type="ECO:0000256" key="1">
    <source>
        <dbReference type="SAM" id="SignalP"/>
    </source>
</evidence>
<dbReference type="Proteomes" id="UP000006242">
    <property type="component" value="Unassembled WGS sequence"/>
</dbReference>
<gene>
    <name evidence="3" type="ORF">SSPSH_000173</name>
</gene>
<dbReference type="Gene3D" id="3.10.450.40">
    <property type="match status" value="1"/>
</dbReference>
<protein>
    <submittedName>
        <fullName evidence="3">Peptidase propeptide</fullName>
    </submittedName>
</protein>
<dbReference type="AlphaFoldDB" id="U2EB04"/>
<dbReference type="OrthoDB" id="5951452at2"/>
<feature type="signal peptide" evidence="1">
    <location>
        <begin position="1"/>
        <end position="26"/>
    </location>
</feature>
<organism evidence="3 4">
    <name type="scientific">Salinisphaera shabanensis E1L3A</name>
    <dbReference type="NCBI Taxonomy" id="1033802"/>
    <lineage>
        <taxon>Bacteria</taxon>
        <taxon>Pseudomonadati</taxon>
        <taxon>Pseudomonadota</taxon>
        <taxon>Gammaproteobacteria</taxon>
        <taxon>Salinisphaerales</taxon>
        <taxon>Salinisphaeraceae</taxon>
        <taxon>Salinisphaera</taxon>
    </lineage>
</organism>
<dbReference type="RefSeq" id="WP_006913252.1">
    <property type="nucleotide sequence ID" value="NZ_AFNV02000001.1"/>
</dbReference>
<feature type="domain" description="PepSY" evidence="2">
    <location>
        <begin position="11"/>
        <end position="92"/>
    </location>
</feature>
<accession>U2EB04</accession>
<reference evidence="3 4" key="2">
    <citation type="journal article" date="2013" name="PLoS ONE">
        <title>INDIGO - INtegrated Data Warehouse of MIcrobial GenOmes with Examples from the Red Sea Extremophiles.</title>
        <authorList>
            <person name="Alam I."/>
            <person name="Antunes A."/>
            <person name="Kamau A.A."/>
            <person name="Ba Alawi W."/>
            <person name="Kalkatawi M."/>
            <person name="Stingl U."/>
            <person name="Bajic V.B."/>
        </authorList>
    </citation>
    <scope>NUCLEOTIDE SEQUENCE [LARGE SCALE GENOMIC DNA]</scope>
    <source>
        <strain evidence="3 4">E1L3A</strain>
    </source>
</reference>
<keyword evidence="4" id="KW-1185">Reference proteome</keyword>
<evidence type="ECO:0000313" key="4">
    <source>
        <dbReference type="Proteomes" id="UP000006242"/>
    </source>
</evidence>
<dbReference type="Pfam" id="PF13670">
    <property type="entry name" value="PepSY_2"/>
    <property type="match status" value="1"/>
</dbReference>
<evidence type="ECO:0000259" key="2">
    <source>
        <dbReference type="Pfam" id="PF13670"/>
    </source>
</evidence>